<dbReference type="eggNOG" id="COG1918">
    <property type="taxonomic scope" value="Bacteria"/>
</dbReference>
<dbReference type="InterPro" id="IPR052713">
    <property type="entry name" value="FeoA"/>
</dbReference>
<dbReference type="PANTHER" id="PTHR42954:SF2">
    <property type="entry name" value="FE(2+) TRANSPORT PROTEIN A"/>
    <property type="match status" value="1"/>
</dbReference>
<name>W0ANB3_9SPHN</name>
<evidence type="ECO:0000256" key="1">
    <source>
        <dbReference type="ARBA" id="ARBA00023004"/>
    </source>
</evidence>
<reference evidence="3 4" key="1">
    <citation type="submission" date="2013-07" db="EMBL/GenBank/DDBJ databases">
        <title>Completed genome of Sphingomonas sanxanigenens NX02.</title>
        <authorList>
            <person name="Ma T."/>
            <person name="Huang H."/>
            <person name="Wu M."/>
            <person name="Li X."/>
            <person name="Li G."/>
        </authorList>
    </citation>
    <scope>NUCLEOTIDE SEQUENCE [LARGE SCALE GENOMIC DNA]</scope>
    <source>
        <strain evidence="3 4">NX02</strain>
    </source>
</reference>
<dbReference type="Proteomes" id="UP000018851">
    <property type="component" value="Chromosome"/>
</dbReference>
<dbReference type="SUPFAM" id="SSF50037">
    <property type="entry name" value="C-terminal domain of transcriptional repressors"/>
    <property type="match status" value="1"/>
</dbReference>
<dbReference type="AlphaFoldDB" id="W0ANB3"/>
<dbReference type="PATRIC" id="fig|1123269.5.peg.5502"/>
<proteinExistence type="predicted"/>
<keyword evidence="1" id="KW-0408">Iron</keyword>
<dbReference type="InterPro" id="IPR038157">
    <property type="entry name" value="FeoA_core_dom"/>
</dbReference>
<organism evidence="3 4">
    <name type="scientific">Sphingomonas sanxanigenens DSM 19645 = NX02</name>
    <dbReference type="NCBI Taxonomy" id="1123269"/>
    <lineage>
        <taxon>Bacteria</taxon>
        <taxon>Pseudomonadati</taxon>
        <taxon>Pseudomonadota</taxon>
        <taxon>Alphaproteobacteria</taxon>
        <taxon>Sphingomonadales</taxon>
        <taxon>Sphingomonadaceae</taxon>
        <taxon>Sphingomonas</taxon>
    </lineage>
</organism>
<dbReference type="SMART" id="SM00899">
    <property type="entry name" value="FeoA"/>
    <property type="match status" value="1"/>
</dbReference>
<dbReference type="PANTHER" id="PTHR42954">
    <property type="entry name" value="FE(2+) TRANSPORT PROTEIN A"/>
    <property type="match status" value="1"/>
</dbReference>
<dbReference type="InterPro" id="IPR008988">
    <property type="entry name" value="Transcriptional_repressor_C"/>
</dbReference>
<evidence type="ECO:0000259" key="2">
    <source>
        <dbReference type="SMART" id="SM00899"/>
    </source>
</evidence>
<dbReference type="EMBL" id="CP006644">
    <property type="protein sequence ID" value="AHE57190.1"/>
    <property type="molecule type" value="Genomic_DNA"/>
</dbReference>
<feature type="domain" description="Ferrous iron transporter FeoA-like" evidence="2">
    <location>
        <begin position="10"/>
        <end position="87"/>
    </location>
</feature>
<dbReference type="Pfam" id="PF04023">
    <property type="entry name" value="FeoA"/>
    <property type="match status" value="1"/>
</dbReference>
<evidence type="ECO:0000313" key="3">
    <source>
        <dbReference type="EMBL" id="AHE57190.1"/>
    </source>
</evidence>
<dbReference type="STRING" id="1123269.NX02_28040"/>
<dbReference type="KEGG" id="ssan:NX02_28040"/>
<dbReference type="OrthoDB" id="7173531at2"/>
<dbReference type="Gene3D" id="2.30.30.90">
    <property type="match status" value="1"/>
</dbReference>
<evidence type="ECO:0000313" key="4">
    <source>
        <dbReference type="Proteomes" id="UP000018851"/>
    </source>
</evidence>
<accession>W0ANB3</accession>
<gene>
    <name evidence="3" type="ORF">NX02_28040</name>
</gene>
<dbReference type="RefSeq" id="WP_039996869.1">
    <property type="nucleotide sequence ID" value="NZ_CP006644.1"/>
</dbReference>
<sequence length="88" mass="9496">MSPTKASLPVRLDELPLKSPARIASIEWAALVPAEARRLRELGFDEGMAIETLHSGSMLGRDPIACRVGRMTIALRRAAASAIMVEPT</sequence>
<dbReference type="GO" id="GO:0046914">
    <property type="term" value="F:transition metal ion binding"/>
    <property type="evidence" value="ECO:0007669"/>
    <property type="project" value="InterPro"/>
</dbReference>
<dbReference type="HOGENOM" id="CLU_150646_1_3_5"/>
<dbReference type="InterPro" id="IPR007167">
    <property type="entry name" value="Fe-transptr_FeoA-like"/>
</dbReference>
<keyword evidence="4" id="KW-1185">Reference proteome</keyword>
<protein>
    <recommendedName>
        <fullName evidence="2">Ferrous iron transporter FeoA-like domain-containing protein</fullName>
    </recommendedName>
</protein>